<gene>
    <name evidence="1" type="ORF">ATL39_3148</name>
</gene>
<dbReference type="OrthoDB" id="6117985at2"/>
<dbReference type="Proteomes" id="UP000285120">
    <property type="component" value="Unassembled WGS sequence"/>
</dbReference>
<organism evidence="1 2">
    <name type="scientific">Sinobaca qinghaiensis</name>
    <dbReference type="NCBI Taxonomy" id="342944"/>
    <lineage>
        <taxon>Bacteria</taxon>
        <taxon>Bacillati</taxon>
        <taxon>Bacillota</taxon>
        <taxon>Bacilli</taxon>
        <taxon>Bacillales</taxon>
        <taxon>Sporolactobacillaceae</taxon>
        <taxon>Sinobaca</taxon>
    </lineage>
</organism>
<dbReference type="Gene3D" id="3.10.129.10">
    <property type="entry name" value="Hotdog Thioesterase"/>
    <property type="match status" value="1"/>
</dbReference>
<dbReference type="AlphaFoldDB" id="A0A419UX78"/>
<dbReference type="Pfam" id="PF13279">
    <property type="entry name" value="4HBT_2"/>
    <property type="match status" value="1"/>
</dbReference>
<dbReference type="CDD" id="cd00586">
    <property type="entry name" value="4HBT"/>
    <property type="match status" value="1"/>
</dbReference>
<sequence length="156" mass="17745">MSDSQLIWEGRVNAEWVDYNNHMNDAAYAIVFSMALDSMLDKIGLDEAFREQNHYTAYTLETHVLYRKEAVLDEKLDVFVQILDKDEKRLHLWMEMKNESSELAAASEQMIMGMDQAAGRPAPFPPALVKGIEALPHTEAEFRPSMAGRAIGIKKK</sequence>
<evidence type="ECO:0000313" key="1">
    <source>
        <dbReference type="EMBL" id="RKD69721.1"/>
    </source>
</evidence>
<protein>
    <submittedName>
        <fullName evidence="1">Acyl-CoA thioester hydrolase</fullName>
    </submittedName>
</protein>
<name>A0A419UX78_9BACL</name>
<keyword evidence="1" id="KW-0378">Hydrolase</keyword>
<keyword evidence="2" id="KW-1185">Reference proteome</keyword>
<dbReference type="SUPFAM" id="SSF54637">
    <property type="entry name" value="Thioesterase/thiol ester dehydrase-isomerase"/>
    <property type="match status" value="1"/>
</dbReference>
<dbReference type="RefSeq" id="WP_120194278.1">
    <property type="nucleotide sequence ID" value="NZ_RAPK01000011.1"/>
</dbReference>
<dbReference type="GO" id="GO:0016787">
    <property type="term" value="F:hydrolase activity"/>
    <property type="evidence" value="ECO:0007669"/>
    <property type="project" value="UniProtKB-KW"/>
</dbReference>
<dbReference type="InterPro" id="IPR029069">
    <property type="entry name" value="HotDog_dom_sf"/>
</dbReference>
<dbReference type="EMBL" id="RAPK01000011">
    <property type="protein sequence ID" value="RKD69721.1"/>
    <property type="molecule type" value="Genomic_DNA"/>
</dbReference>
<accession>A0A419UX78</accession>
<reference evidence="1 2" key="1">
    <citation type="submission" date="2018-09" db="EMBL/GenBank/DDBJ databases">
        <title>Genomic Encyclopedia of Archaeal and Bacterial Type Strains, Phase II (KMG-II): from individual species to whole genera.</title>
        <authorList>
            <person name="Goeker M."/>
        </authorList>
    </citation>
    <scope>NUCLEOTIDE SEQUENCE [LARGE SCALE GENOMIC DNA]</scope>
    <source>
        <strain evidence="1 2">DSM 17008</strain>
    </source>
</reference>
<evidence type="ECO:0000313" key="2">
    <source>
        <dbReference type="Proteomes" id="UP000285120"/>
    </source>
</evidence>
<proteinExistence type="predicted"/>
<comment type="caution">
    <text evidence="1">The sequence shown here is derived from an EMBL/GenBank/DDBJ whole genome shotgun (WGS) entry which is preliminary data.</text>
</comment>